<reference evidence="2 3" key="1">
    <citation type="journal article" date="2012" name="J. Bacteriol.">
        <title>Complete genome sequence of Mycoplasma haemocanis strain Illinois.</title>
        <authorList>
            <person name="do Nascimento N.C."/>
            <person name="Guimaraes A.M."/>
            <person name="Santos A.P."/>
            <person name="Sanmiguel P.J."/>
            <person name="Messick J.B."/>
        </authorList>
    </citation>
    <scope>NUCLEOTIDE SEQUENCE [LARGE SCALE GENOMIC DNA]</scope>
    <source>
        <strain evidence="2 3">Illinois</strain>
    </source>
</reference>
<organism evidence="2 3">
    <name type="scientific">Mycoplasma haemocanis (strain Illinois)</name>
    <dbReference type="NCBI Taxonomy" id="1111676"/>
    <lineage>
        <taxon>Bacteria</taxon>
        <taxon>Bacillati</taxon>
        <taxon>Mycoplasmatota</taxon>
        <taxon>Mollicutes</taxon>
        <taxon>Mycoplasmataceae</taxon>
        <taxon>Mycoplasma</taxon>
    </lineage>
</organism>
<feature type="compositionally biased region" description="Basic and acidic residues" evidence="1">
    <location>
        <begin position="149"/>
        <end position="167"/>
    </location>
</feature>
<sequence length="206" mass="22606">MSAALKILLPVGGLGGAVGGYFLLSDSTTIKDKLKEELRGHPRKILSSISSAEWSEWKKVYKAASSKISGVSSEEGLPQWCMNTLEQKYDESKYALAKEWCVINTSTLKGEALLRGVGLIPESGSGVEEKFKMAWDKVNKGKSGSDPLSIKDDSVVGSNVKDKESGGPKLKEWCTLRYSLTMYKLEARNDLEKVMKWCSEEAGRSS</sequence>
<dbReference type="STRING" id="1111676.MHC_05060"/>
<dbReference type="Proteomes" id="UP000009135">
    <property type="component" value="Chromosome"/>
</dbReference>
<evidence type="ECO:0000313" key="2">
    <source>
        <dbReference type="EMBL" id="AEW45868.1"/>
    </source>
</evidence>
<protein>
    <submittedName>
        <fullName evidence="2">Uncharacterized protein</fullName>
    </submittedName>
</protein>
<dbReference type="KEGG" id="mhe:MHC_05060"/>
<gene>
    <name evidence="2" type="ordered locus">MHC_05060</name>
</gene>
<dbReference type="OrthoDB" id="402116at2"/>
<feature type="region of interest" description="Disordered" evidence="1">
    <location>
        <begin position="141"/>
        <end position="167"/>
    </location>
</feature>
<evidence type="ECO:0000313" key="3">
    <source>
        <dbReference type="Proteomes" id="UP000009135"/>
    </source>
</evidence>
<name>H6N896_MYCHN</name>
<evidence type="ECO:0000256" key="1">
    <source>
        <dbReference type="SAM" id="MobiDB-lite"/>
    </source>
</evidence>
<keyword evidence="3" id="KW-1185">Reference proteome</keyword>
<dbReference type="AlphaFoldDB" id="H6N896"/>
<accession>H6N896</accession>
<dbReference type="EMBL" id="CP003199">
    <property type="protein sequence ID" value="AEW45868.1"/>
    <property type="molecule type" value="Genomic_DNA"/>
</dbReference>
<proteinExistence type="predicted"/>
<dbReference type="HOGENOM" id="CLU_098620_4_1_14"/>